<accession>A0A3D8GQY7</accession>
<keyword evidence="6" id="KW-1185">Reference proteome</keyword>
<evidence type="ECO:0000313" key="5">
    <source>
        <dbReference type="EMBL" id="RDU36691.1"/>
    </source>
</evidence>
<reference evidence="5 6" key="1">
    <citation type="submission" date="2018-07" db="EMBL/GenBank/DDBJ databases">
        <title>Bacillus sp. YLB-04 draft genome sequence.</title>
        <authorList>
            <person name="Yu L."/>
            <person name="Tang X."/>
        </authorList>
    </citation>
    <scope>NUCLEOTIDE SEQUENCE [LARGE SCALE GENOMIC DNA]</scope>
    <source>
        <strain evidence="5 6">YLB-04</strain>
    </source>
</reference>
<dbReference type="AlphaFoldDB" id="A0A3D8GQY7"/>
<dbReference type="GO" id="GO:0006633">
    <property type="term" value="P:fatty acid biosynthetic process"/>
    <property type="evidence" value="ECO:0007669"/>
    <property type="project" value="InterPro"/>
</dbReference>
<organism evidence="5 6">
    <name type="scientific">Neobacillus piezotolerans</name>
    <dbReference type="NCBI Taxonomy" id="2259171"/>
    <lineage>
        <taxon>Bacteria</taxon>
        <taxon>Bacillati</taxon>
        <taxon>Bacillota</taxon>
        <taxon>Bacilli</taxon>
        <taxon>Bacillales</taxon>
        <taxon>Bacillaceae</taxon>
        <taxon>Neobacillus</taxon>
    </lineage>
</organism>
<evidence type="ECO:0000259" key="3">
    <source>
        <dbReference type="Pfam" id="PF08541"/>
    </source>
</evidence>
<evidence type="ECO:0000256" key="2">
    <source>
        <dbReference type="ARBA" id="ARBA00023315"/>
    </source>
</evidence>
<dbReference type="InterPro" id="IPR013751">
    <property type="entry name" value="ACP_syn_III_N"/>
</dbReference>
<keyword evidence="1" id="KW-0808">Transferase</keyword>
<dbReference type="SUPFAM" id="SSF53901">
    <property type="entry name" value="Thiolase-like"/>
    <property type="match status" value="1"/>
</dbReference>
<dbReference type="PANTHER" id="PTHR34069:SF3">
    <property type="entry name" value="ACYL-COA:ACYL-COA ALKYLTRANSFERASE"/>
    <property type="match status" value="1"/>
</dbReference>
<dbReference type="Pfam" id="PF08541">
    <property type="entry name" value="ACP_syn_III_C"/>
    <property type="match status" value="1"/>
</dbReference>
<dbReference type="InterPro" id="IPR016039">
    <property type="entry name" value="Thiolase-like"/>
</dbReference>
<dbReference type="EMBL" id="QNQT01000004">
    <property type="protein sequence ID" value="RDU36691.1"/>
    <property type="molecule type" value="Genomic_DNA"/>
</dbReference>
<dbReference type="GO" id="GO:0004315">
    <property type="term" value="F:3-oxoacyl-[acyl-carrier-protein] synthase activity"/>
    <property type="evidence" value="ECO:0007669"/>
    <property type="project" value="InterPro"/>
</dbReference>
<dbReference type="InterPro" id="IPR013747">
    <property type="entry name" value="ACP_syn_III_C"/>
</dbReference>
<feature type="domain" description="Beta-ketoacyl-[acyl-carrier-protein] synthase III N-terminal" evidence="4">
    <location>
        <begin position="112"/>
        <end position="193"/>
    </location>
</feature>
<dbReference type="Proteomes" id="UP000257144">
    <property type="component" value="Unassembled WGS sequence"/>
</dbReference>
<dbReference type="Gene3D" id="3.40.47.10">
    <property type="match status" value="1"/>
</dbReference>
<feature type="domain" description="Beta-ketoacyl-[acyl-carrier-protein] synthase III C-terminal" evidence="3">
    <location>
        <begin position="251"/>
        <end position="338"/>
    </location>
</feature>
<dbReference type="GO" id="GO:0044550">
    <property type="term" value="P:secondary metabolite biosynthetic process"/>
    <property type="evidence" value="ECO:0007669"/>
    <property type="project" value="TreeGrafter"/>
</dbReference>
<protein>
    <submittedName>
        <fullName evidence="5">3-oxoacyl-ACP synthase</fullName>
    </submittedName>
</protein>
<dbReference type="NCBIfam" id="NF005308">
    <property type="entry name" value="PRK06840.1"/>
    <property type="match status" value="1"/>
</dbReference>
<keyword evidence="2" id="KW-0012">Acyltransferase</keyword>
<proteinExistence type="predicted"/>
<dbReference type="PANTHER" id="PTHR34069">
    <property type="entry name" value="3-OXOACYL-[ACYL-CARRIER-PROTEIN] SYNTHASE 3"/>
    <property type="match status" value="1"/>
</dbReference>
<evidence type="ECO:0000256" key="1">
    <source>
        <dbReference type="ARBA" id="ARBA00022679"/>
    </source>
</evidence>
<dbReference type="RefSeq" id="WP_115452163.1">
    <property type="nucleotide sequence ID" value="NZ_QNQT01000004.1"/>
</dbReference>
<dbReference type="Pfam" id="PF08545">
    <property type="entry name" value="ACP_syn_III"/>
    <property type="match status" value="1"/>
</dbReference>
<gene>
    <name evidence="5" type="ORF">DRW41_11580</name>
</gene>
<comment type="caution">
    <text evidence="5">The sequence shown here is derived from an EMBL/GenBank/DDBJ whole genome shotgun (WGS) entry which is preliminary data.</text>
</comment>
<name>A0A3D8GQY7_9BACI</name>
<evidence type="ECO:0000313" key="6">
    <source>
        <dbReference type="Proteomes" id="UP000257144"/>
    </source>
</evidence>
<sequence>MTANHVGVVGTGIYIPAHKMTAKDIADATNGVWTEEAITQKLGIKEKRVPGEHDGTQEMGVRAGLDALKNTGIDPKEIDLVISIGEEWKEYPLTTSAIYIQEKIGAANAWGIDFQQRCCTAVSAMKIAKDMMLSDDEINTVMIVGGYRNGDFVDYTDRAMSMMYNLSAGAGAIILKKNFGRNLLLGSHIMTDGTMARDAGVEFGGTEKPITSENLNEAYKSLRLFDEKHMKDRLNEVSMPNWLHCIDRAFKKSKVAKEELGYLAVLHFKYSMHKYLLDLLGLTEDQSIYLSDFGHMGQVDQILSLHLALEQGKVTDGTLISMISAGIGYAWAANVIKWGPIENEHCV</sequence>
<evidence type="ECO:0000259" key="4">
    <source>
        <dbReference type="Pfam" id="PF08545"/>
    </source>
</evidence>
<dbReference type="OrthoDB" id="9786707at2"/>